<dbReference type="InterPro" id="IPR016024">
    <property type="entry name" value="ARM-type_fold"/>
</dbReference>
<dbReference type="GO" id="GO:0000339">
    <property type="term" value="F:RNA cap binding"/>
    <property type="evidence" value="ECO:0007669"/>
    <property type="project" value="InterPro"/>
</dbReference>
<dbReference type="GO" id="GO:0003729">
    <property type="term" value="F:mRNA binding"/>
    <property type="evidence" value="ECO:0007669"/>
    <property type="project" value="TreeGrafter"/>
</dbReference>
<evidence type="ECO:0000259" key="3">
    <source>
        <dbReference type="Pfam" id="PF09090"/>
    </source>
</evidence>
<dbReference type="GO" id="GO:0000184">
    <property type="term" value="P:nuclear-transcribed mRNA catabolic process, nonsense-mediated decay"/>
    <property type="evidence" value="ECO:0007669"/>
    <property type="project" value="TreeGrafter"/>
</dbReference>
<dbReference type="PANTHER" id="PTHR12412:SF2">
    <property type="entry name" value="NUCLEAR CAP-BINDING PROTEIN SUBUNIT 1"/>
    <property type="match status" value="1"/>
</dbReference>
<keyword evidence="5" id="KW-1185">Reference proteome</keyword>
<evidence type="ECO:0000313" key="4">
    <source>
        <dbReference type="EMBL" id="GHP03397.1"/>
    </source>
</evidence>
<sequence length="865" mass="91994">MAKRAREPISFSASPPSLRALVIRFGDESTVGAPLPPECESIAAQVAQSDDQKIQEVLVDCVELLPHKSGPYAVLLGLLNVHQPAIAESALAKIASRLTQRLACPSNKGDPSRARASLRFVAALAAARVVAAGDVLHAFESLVNAAIGAAATERAADSAHADYLVHTVLASLPAGLSEFREACPSDLASVLSRLEAYASTPRSEVATQFAEALSPVHVGDGGGGGGDPVCEASENLVARIEAFVEACRGPAEALGPCGGMACRSHENLISTISRASPLPFAIEEVDVHRVEEEEEEDATAANILSVLRAEPALSPRFRAPLPESRRTISGLPASALHSFADLAVDVIMAFGDDPKACANLLAAIPCGANGGSQKGSQGCEHVLCEVLLREVAALPRPALRPVFYYAVSNELCAIASAGAGVAGYPKAFFENITVTYRGAGTLDREVAHRLCQFAAFHINSFALDFPYAKFCGAAEGVRESAAALSGNDARRLFAANVMSLLTRFSYYDRVKRTLPDEFHVLLPPTPTVVLRYDDGTDAVAAGQPPPAPPHLQPGAAPGSLPEKVEDATLDLGDKLRMWRDPRTASDQITSWVMQVGMPNLGVDDVLALLVSCCLSRGRKCLTHENTLFDRCNDAMRALISEARASTDPPEPERLLTLEVRLCAEVAYFWQNNAQRLLRTMERLLALRLVSSEGMVAWCVNAASAADFVASRSGILLEILLTALDKAAARCGDARAEILNYTNQKQEKEEELATLTVGGDDLRSEIADMENRLADSSDYLEQCNVEMRASLTRGVTGLVAAASQADAASDSSGRALALELVRAVSRRFRYVERDACAAADEALTASEEDSTTSEALRVARQGLACN</sequence>
<organism evidence="4 5">
    <name type="scientific">Pycnococcus provasolii</name>
    <dbReference type="NCBI Taxonomy" id="41880"/>
    <lineage>
        <taxon>Eukaryota</taxon>
        <taxon>Viridiplantae</taxon>
        <taxon>Chlorophyta</taxon>
        <taxon>Pseudoscourfieldiophyceae</taxon>
        <taxon>Pseudoscourfieldiales</taxon>
        <taxon>Pycnococcaceae</taxon>
        <taxon>Pycnococcus</taxon>
    </lineage>
</organism>
<name>A0A830HE76_9CHLO</name>
<reference evidence="4" key="1">
    <citation type="submission" date="2020-10" db="EMBL/GenBank/DDBJ databases">
        <title>Unveiling of a novel bifunctional photoreceptor, Dualchrome1, isolated from a cosmopolitan green alga.</title>
        <authorList>
            <person name="Suzuki S."/>
            <person name="Kawachi M."/>
        </authorList>
    </citation>
    <scope>NUCLEOTIDE SEQUENCE</scope>
    <source>
        <strain evidence="4">NIES 2893</strain>
    </source>
</reference>
<dbReference type="Pfam" id="PF09088">
    <property type="entry name" value="MIF4G_like"/>
    <property type="match status" value="1"/>
</dbReference>
<dbReference type="Proteomes" id="UP000660262">
    <property type="component" value="Unassembled WGS sequence"/>
</dbReference>
<evidence type="ECO:0000259" key="2">
    <source>
        <dbReference type="Pfam" id="PF09088"/>
    </source>
</evidence>
<dbReference type="PANTHER" id="PTHR12412">
    <property type="entry name" value="CAP BINDING PROTEIN"/>
    <property type="match status" value="1"/>
</dbReference>
<dbReference type="AlphaFoldDB" id="A0A830HE76"/>
<dbReference type="GO" id="GO:0006406">
    <property type="term" value="P:mRNA export from nucleus"/>
    <property type="evidence" value="ECO:0007669"/>
    <property type="project" value="InterPro"/>
</dbReference>
<comment type="caution">
    <text evidence="4">The sequence shown here is derived from an EMBL/GenBank/DDBJ whole genome shotgun (WGS) entry which is preliminary data.</text>
</comment>
<dbReference type="EMBL" id="BNJQ01000005">
    <property type="protein sequence ID" value="GHP03397.1"/>
    <property type="molecule type" value="Genomic_DNA"/>
</dbReference>
<dbReference type="GO" id="GO:0005634">
    <property type="term" value="C:nucleus"/>
    <property type="evidence" value="ECO:0007669"/>
    <property type="project" value="TreeGrafter"/>
</dbReference>
<dbReference type="OrthoDB" id="10252707at2759"/>
<evidence type="ECO:0000256" key="1">
    <source>
        <dbReference type="SAM" id="MobiDB-lite"/>
    </source>
</evidence>
<dbReference type="InterPro" id="IPR015174">
    <property type="entry name" value="MIF4G-like_typ-2"/>
</dbReference>
<protein>
    <submittedName>
        <fullName evidence="4">MIF4G-like protein</fullName>
    </submittedName>
</protein>
<dbReference type="Pfam" id="PF09090">
    <property type="entry name" value="MIF4G_like_2"/>
    <property type="match status" value="1"/>
</dbReference>
<feature type="domain" description="MIF4G-like type 2" evidence="3">
    <location>
        <begin position="605"/>
        <end position="812"/>
    </location>
</feature>
<dbReference type="InterPro" id="IPR015172">
    <property type="entry name" value="MIF4G-like_typ-1"/>
</dbReference>
<dbReference type="Gene3D" id="1.25.40.180">
    <property type="match status" value="3"/>
</dbReference>
<feature type="domain" description="MIF4G-like type 1" evidence="2">
    <location>
        <begin position="377"/>
        <end position="516"/>
    </location>
</feature>
<evidence type="ECO:0000313" key="5">
    <source>
        <dbReference type="Proteomes" id="UP000660262"/>
    </source>
</evidence>
<gene>
    <name evidence="4" type="ORF">PPROV_000215200</name>
</gene>
<dbReference type="SUPFAM" id="SSF48371">
    <property type="entry name" value="ARM repeat"/>
    <property type="match status" value="3"/>
</dbReference>
<dbReference type="GO" id="GO:0005846">
    <property type="term" value="C:nuclear cap binding complex"/>
    <property type="evidence" value="ECO:0007669"/>
    <property type="project" value="InterPro"/>
</dbReference>
<feature type="region of interest" description="Disordered" evidence="1">
    <location>
        <begin position="538"/>
        <end position="558"/>
    </location>
</feature>
<dbReference type="InterPro" id="IPR027159">
    <property type="entry name" value="CBP80"/>
</dbReference>
<proteinExistence type="predicted"/>
<accession>A0A830HE76</accession>